<dbReference type="InterPro" id="IPR029063">
    <property type="entry name" value="SAM-dependent_MTases_sf"/>
</dbReference>
<evidence type="ECO:0000256" key="3">
    <source>
        <dbReference type="ARBA" id="ARBA00022679"/>
    </source>
</evidence>
<dbReference type="InterPro" id="IPR016673">
    <property type="entry name" value="HHMT-like"/>
</dbReference>
<dbReference type="SUPFAM" id="SSF53335">
    <property type="entry name" value="S-adenosyl-L-methionine-dependent methyltransferases"/>
    <property type="match status" value="1"/>
</dbReference>
<keyword evidence="5" id="KW-1185">Reference proteome</keyword>
<evidence type="ECO:0000256" key="1">
    <source>
        <dbReference type="ARBA" id="ARBA00011245"/>
    </source>
</evidence>
<dbReference type="OrthoDB" id="5984880at2759"/>
<sequence length="286" mass="32191">MDKSSEEAGYNANYVQAFEFYLQQSEEHKAICAFMDKVLPDEFTRIGEGKSSFNVLGVGSGGGEMDAHMLHILQSRLPATPVSVDVVEPSKKLIDNFKALVARTPSLQKIPFTWNAIACGEYEKQVKGNKRFDFIHMIQMLYYVDDYVATIKFFQGLLRENGRLLIIHEGASSGWATLWKTYKKELCTRSISNYISASDIKDQLKALGLKFEEHLAPNTLDMTDCFTEGSKKGQLLLDFMTDQNFHTTMTPETRAGVLDLLRNKCSTVKNGRILFDCGLSCLVVHT</sequence>
<reference evidence="6 7" key="1">
    <citation type="submission" date="2025-04" db="UniProtKB">
        <authorList>
            <consortium name="RefSeq"/>
        </authorList>
    </citation>
    <scope>IDENTIFICATION</scope>
</reference>
<name>A0A6J2WCZ0_CHACN</name>
<keyword evidence="4" id="KW-0949">S-adenosyl-L-methionine</keyword>
<dbReference type="RefSeq" id="XP_030641697.1">
    <property type="nucleotide sequence ID" value="XM_030785837.1"/>
</dbReference>
<dbReference type="RefSeq" id="XP_030641699.1">
    <property type="nucleotide sequence ID" value="XM_030785839.1"/>
</dbReference>
<evidence type="ECO:0000313" key="6">
    <source>
        <dbReference type="RefSeq" id="XP_030641697.1"/>
    </source>
</evidence>
<evidence type="ECO:0000313" key="7">
    <source>
        <dbReference type="RefSeq" id="XP_030641699.1"/>
    </source>
</evidence>
<comment type="subunit">
    <text evidence="1">Monomer.</text>
</comment>
<dbReference type="GeneID" id="115822150"/>
<evidence type="ECO:0000256" key="2">
    <source>
        <dbReference type="ARBA" id="ARBA00022603"/>
    </source>
</evidence>
<dbReference type="AlphaFoldDB" id="A0A6J2WCZ0"/>
<dbReference type="Proteomes" id="UP000504632">
    <property type="component" value="Chromosome 10"/>
</dbReference>
<dbReference type="PROSITE" id="PS51597">
    <property type="entry name" value="SAM_HNMT"/>
    <property type="match status" value="1"/>
</dbReference>
<organism evidence="5 6">
    <name type="scientific">Chanos chanos</name>
    <name type="common">Milkfish</name>
    <name type="synonym">Mugil chanos</name>
    <dbReference type="NCBI Taxonomy" id="29144"/>
    <lineage>
        <taxon>Eukaryota</taxon>
        <taxon>Metazoa</taxon>
        <taxon>Chordata</taxon>
        <taxon>Craniata</taxon>
        <taxon>Vertebrata</taxon>
        <taxon>Euteleostomi</taxon>
        <taxon>Actinopterygii</taxon>
        <taxon>Neopterygii</taxon>
        <taxon>Teleostei</taxon>
        <taxon>Ostariophysi</taxon>
        <taxon>Gonorynchiformes</taxon>
        <taxon>Chanidae</taxon>
        <taxon>Chanos</taxon>
    </lineage>
</organism>
<gene>
    <name evidence="6 7" type="primary">LOC115822150</name>
</gene>
<dbReference type="GO" id="GO:0032259">
    <property type="term" value="P:methylation"/>
    <property type="evidence" value="ECO:0007669"/>
    <property type="project" value="UniProtKB-KW"/>
</dbReference>
<keyword evidence="2" id="KW-0489">Methyltransferase</keyword>
<accession>A0A6J2WCZ0</accession>
<proteinExistence type="predicted"/>
<protein>
    <submittedName>
        <fullName evidence="6 7">Histamine N-methyltransferase-like isoform X1</fullName>
    </submittedName>
</protein>
<dbReference type="Gene3D" id="3.40.50.150">
    <property type="entry name" value="Vaccinia Virus protein VP39"/>
    <property type="match status" value="1"/>
</dbReference>
<evidence type="ECO:0000256" key="4">
    <source>
        <dbReference type="ARBA" id="ARBA00022691"/>
    </source>
</evidence>
<evidence type="ECO:0000313" key="5">
    <source>
        <dbReference type="Proteomes" id="UP000504632"/>
    </source>
</evidence>
<dbReference type="FunFam" id="3.40.50.150:FF:000118">
    <property type="entry name" value="Histamine N-methyltransferase"/>
    <property type="match status" value="1"/>
</dbReference>
<dbReference type="PIRSF" id="PIRSF016616">
    <property type="entry name" value="HHMT"/>
    <property type="match status" value="1"/>
</dbReference>
<keyword evidence="3" id="KW-0808">Transferase</keyword>
<dbReference type="Pfam" id="PF13489">
    <property type="entry name" value="Methyltransf_23"/>
    <property type="match status" value="1"/>
</dbReference>
<dbReference type="GO" id="GO:0008170">
    <property type="term" value="F:N-methyltransferase activity"/>
    <property type="evidence" value="ECO:0007669"/>
    <property type="project" value="InterPro"/>
</dbReference>